<organism evidence="14 15">
    <name type="scientific">Longispora fulva</name>
    <dbReference type="NCBI Taxonomy" id="619741"/>
    <lineage>
        <taxon>Bacteria</taxon>
        <taxon>Bacillati</taxon>
        <taxon>Actinomycetota</taxon>
        <taxon>Actinomycetes</taxon>
        <taxon>Micromonosporales</taxon>
        <taxon>Micromonosporaceae</taxon>
        <taxon>Longispora</taxon>
    </lineage>
</organism>
<dbReference type="PROSITE" id="PS00137">
    <property type="entry name" value="SUBTILASE_HIS"/>
    <property type="match status" value="1"/>
</dbReference>
<evidence type="ECO:0000256" key="12">
    <source>
        <dbReference type="SAM" id="SignalP"/>
    </source>
</evidence>
<dbReference type="Proteomes" id="UP000622552">
    <property type="component" value="Unassembled WGS sequence"/>
</dbReference>
<dbReference type="FunFam" id="3.40.50.200:FF:000022">
    <property type="entry name" value="Extracellular protease"/>
    <property type="match status" value="1"/>
</dbReference>
<comment type="subcellular location">
    <subcellularLocation>
        <location evidence="1">Secreted</location>
    </subcellularLocation>
</comment>
<dbReference type="RefSeq" id="WP_197002321.1">
    <property type="nucleotide sequence ID" value="NZ_BONS01000003.1"/>
</dbReference>
<dbReference type="SUPFAM" id="SSF52743">
    <property type="entry name" value="Subtilisin-like"/>
    <property type="match status" value="1"/>
</dbReference>
<dbReference type="CDD" id="cd07496">
    <property type="entry name" value="Peptidases_S8_13"/>
    <property type="match status" value="1"/>
</dbReference>
<comment type="similarity">
    <text evidence="2 9 10">Belongs to the peptidase S8 family.</text>
</comment>
<evidence type="ECO:0000256" key="7">
    <source>
        <dbReference type="ARBA" id="ARBA00022825"/>
    </source>
</evidence>
<dbReference type="EMBL" id="JADOUF010000001">
    <property type="protein sequence ID" value="MBG6135172.1"/>
    <property type="molecule type" value="Genomic_DNA"/>
</dbReference>
<evidence type="ECO:0000256" key="10">
    <source>
        <dbReference type="RuleBase" id="RU003355"/>
    </source>
</evidence>
<dbReference type="GO" id="GO:0004252">
    <property type="term" value="F:serine-type endopeptidase activity"/>
    <property type="evidence" value="ECO:0007669"/>
    <property type="project" value="UniProtKB-UniRule"/>
</dbReference>
<keyword evidence="15" id="KW-1185">Reference proteome</keyword>
<feature type="region of interest" description="Disordered" evidence="11">
    <location>
        <begin position="183"/>
        <end position="218"/>
    </location>
</feature>
<keyword evidence="3" id="KW-0964">Secreted</keyword>
<dbReference type="InterPro" id="IPR022398">
    <property type="entry name" value="Peptidase_S8_His-AS"/>
</dbReference>
<feature type="chain" id="PRO_5038788491" evidence="12">
    <location>
        <begin position="23"/>
        <end position="459"/>
    </location>
</feature>
<dbReference type="Pfam" id="PF00082">
    <property type="entry name" value="Peptidase_S8"/>
    <property type="match status" value="1"/>
</dbReference>
<feature type="compositionally biased region" description="Basic and acidic residues" evidence="11">
    <location>
        <begin position="47"/>
        <end position="57"/>
    </location>
</feature>
<dbReference type="PANTHER" id="PTHR43806:SF11">
    <property type="entry name" value="CEREVISIN-RELATED"/>
    <property type="match status" value="1"/>
</dbReference>
<dbReference type="GO" id="GO:0006508">
    <property type="term" value="P:proteolysis"/>
    <property type="evidence" value="ECO:0007669"/>
    <property type="project" value="UniProtKB-KW"/>
</dbReference>
<evidence type="ECO:0000313" key="15">
    <source>
        <dbReference type="Proteomes" id="UP000622552"/>
    </source>
</evidence>
<evidence type="ECO:0000256" key="3">
    <source>
        <dbReference type="ARBA" id="ARBA00022525"/>
    </source>
</evidence>
<keyword evidence="8" id="KW-0865">Zymogen</keyword>
<reference evidence="14" key="1">
    <citation type="submission" date="2020-11" db="EMBL/GenBank/DDBJ databases">
        <title>Sequencing the genomes of 1000 actinobacteria strains.</title>
        <authorList>
            <person name="Klenk H.-P."/>
        </authorList>
    </citation>
    <scope>NUCLEOTIDE SEQUENCE</scope>
    <source>
        <strain evidence="14">DSM 45356</strain>
    </source>
</reference>
<evidence type="ECO:0000256" key="11">
    <source>
        <dbReference type="SAM" id="MobiDB-lite"/>
    </source>
</evidence>
<keyword evidence="4 9" id="KW-0645">Protease</keyword>
<evidence type="ECO:0000256" key="1">
    <source>
        <dbReference type="ARBA" id="ARBA00004613"/>
    </source>
</evidence>
<dbReference type="GO" id="GO:0005576">
    <property type="term" value="C:extracellular region"/>
    <property type="evidence" value="ECO:0007669"/>
    <property type="project" value="UniProtKB-SubCell"/>
</dbReference>
<evidence type="ECO:0000313" key="14">
    <source>
        <dbReference type="EMBL" id="MBG6135172.1"/>
    </source>
</evidence>
<evidence type="ECO:0000259" key="13">
    <source>
        <dbReference type="Pfam" id="PF00082"/>
    </source>
</evidence>
<name>A0A8J7GEQ8_9ACTN</name>
<dbReference type="PANTHER" id="PTHR43806">
    <property type="entry name" value="PEPTIDASE S8"/>
    <property type="match status" value="1"/>
</dbReference>
<feature type="active site" description="Charge relay system" evidence="9">
    <location>
        <position position="398"/>
    </location>
</feature>
<dbReference type="Gene3D" id="3.40.50.200">
    <property type="entry name" value="Peptidase S8/S53 domain"/>
    <property type="match status" value="1"/>
</dbReference>
<feature type="domain" description="Peptidase S8/S53" evidence="13">
    <location>
        <begin position="148"/>
        <end position="437"/>
    </location>
</feature>
<feature type="active site" description="Charge relay system" evidence="9">
    <location>
        <position position="157"/>
    </location>
</feature>
<evidence type="ECO:0000256" key="9">
    <source>
        <dbReference type="PROSITE-ProRule" id="PRU01240"/>
    </source>
</evidence>
<sequence length="459" mass="46548">MRLPTRLTTGGVLLLLSTVLSAAASTAAPAVEPEGPASDGLIVEFRPGTDGDPSRTDLPEIEGIRLSVAVPMANDRVLVRTQPADLSRATRDDVIRRLAADHRVVSVEPNLRIAAPNSEDPYYSYQWDLHEDTAGMRVPEAWDQGARGAGVTVAVLDTGITKHPDLDGNVVGGYDFLSNAAAARDGDGRDANPADEGDWTTFGQCEKSRPGRPSTWHGTHVAGTVAAVGDNSVGVTGVAPQARLVPVRVLGACGGTVADISDAIVWASGGPVPGVPANPNPARVLNLSLGGTNACPRAYSAALKSATGRGATVVIAAGNDNQPASRATPANCGGNTIVVAALNRAGGKAGYSNYGETVDIAAPGGDTENAAADGILSTWNQGQTTLGDAGYGYMEGTSMAAPHVAGLAALLLGLDGTLAPDDLKSVIQLTARALPGDCPDGCGTGLADAGAAVRFLLTT</sequence>
<keyword evidence="6 9" id="KW-0378">Hydrolase</keyword>
<evidence type="ECO:0000256" key="8">
    <source>
        <dbReference type="ARBA" id="ARBA00023145"/>
    </source>
</evidence>
<dbReference type="InterPro" id="IPR000209">
    <property type="entry name" value="Peptidase_S8/S53_dom"/>
</dbReference>
<protein>
    <submittedName>
        <fullName evidence="14">Serine protease</fullName>
        <ecNumber evidence="14">3.4.21.-</ecNumber>
    </submittedName>
</protein>
<dbReference type="InterPro" id="IPR036852">
    <property type="entry name" value="Peptidase_S8/S53_dom_sf"/>
</dbReference>
<evidence type="ECO:0000256" key="2">
    <source>
        <dbReference type="ARBA" id="ARBA00011073"/>
    </source>
</evidence>
<keyword evidence="5 12" id="KW-0732">Signal</keyword>
<evidence type="ECO:0000256" key="6">
    <source>
        <dbReference type="ARBA" id="ARBA00022801"/>
    </source>
</evidence>
<gene>
    <name evidence="14" type="ORF">IW245_001366</name>
</gene>
<evidence type="ECO:0000256" key="5">
    <source>
        <dbReference type="ARBA" id="ARBA00022729"/>
    </source>
</evidence>
<dbReference type="PRINTS" id="PR00723">
    <property type="entry name" value="SUBTILISIN"/>
</dbReference>
<dbReference type="InterPro" id="IPR023828">
    <property type="entry name" value="Peptidase_S8_Ser-AS"/>
</dbReference>
<dbReference type="InterPro" id="IPR050131">
    <property type="entry name" value="Peptidase_S8_subtilisin-like"/>
</dbReference>
<dbReference type="InterPro" id="IPR034176">
    <property type="entry name" value="Peptidases_S8_13"/>
</dbReference>
<evidence type="ECO:0000256" key="4">
    <source>
        <dbReference type="ARBA" id="ARBA00022670"/>
    </source>
</evidence>
<dbReference type="EC" id="3.4.21.-" evidence="14"/>
<dbReference type="PROSITE" id="PS00136">
    <property type="entry name" value="SUBTILASE_ASP"/>
    <property type="match status" value="1"/>
</dbReference>
<feature type="region of interest" description="Disordered" evidence="11">
    <location>
        <begin position="28"/>
        <end position="57"/>
    </location>
</feature>
<comment type="caution">
    <text evidence="14">The sequence shown here is derived from an EMBL/GenBank/DDBJ whole genome shotgun (WGS) entry which is preliminary data.</text>
</comment>
<dbReference type="InterPro" id="IPR023827">
    <property type="entry name" value="Peptidase_S8_Asp-AS"/>
</dbReference>
<dbReference type="AlphaFoldDB" id="A0A8J7GEQ8"/>
<feature type="active site" description="Charge relay system" evidence="9">
    <location>
        <position position="217"/>
    </location>
</feature>
<proteinExistence type="inferred from homology"/>
<accession>A0A8J7GEQ8</accession>
<dbReference type="PROSITE" id="PS00138">
    <property type="entry name" value="SUBTILASE_SER"/>
    <property type="match status" value="1"/>
</dbReference>
<dbReference type="InterPro" id="IPR015500">
    <property type="entry name" value="Peptidase_S8_subtilisin-rel"/>
</dbReference>
<keyword evidence="7 9" id="KW-0720">Serine protease</keyword>
<dbReference type="PROSITE" id="PS51892">
    <property type="entry name" value="SUBTILASE"/>
    <property type="match status" value="1"/>
</dbReference>
<feature type="signal peptide" evidence="12">
    <location>
        <begin position="1"/>
        <end position="22"/>
    </location>
</feature>